<evidence type="ECO:0000259" key="1">
    <source>
        <dbReference type="Pfam" id="PF12870"/>
    </source>
</evidence>
<evidence type="ECO:0000313" key="2">
    <source>
        <dbReference type="EMBL" id="KJD43987.1"/>
    </source>
</evidence>
<dbReference type="OrthoDB" id="2650475at2"/>
<protein>
    <recommendedName>
        <fullName evidence="1">DUF4878 domain-containing protein</fullName>
    </recommendedName>
</protein>
<dbReference type="EMBL" id="JTHP01000044">
    <property type="protein sequence ID" value="KJD43987.1"/>
    <property type="molecule type" value="Genomic_DNA"/>
</dbReference>
<dbReference type="PATRIC" id="fig|159743.3.peg.4337"/>
<dbReference type="AlphaFoldDB" id="A0A0D7X1R8"/>
<dbReference type="Gene3D" id="3.10.450.50">
    <property type="match status" value="1"/>
</dbReference>
<dbReference type="Proteomes" id="UP000032534">
    <property type="component" value="Unassembled WGS sequence"/>
</dbReference>
<dbReference type="RefSeq" id="WP_044647693.1">
    <property type="nucleotide sequence ID" value="NZ_JTHP01000044.1"/>
</dbReference>
<accession>A0A0D7X1R8</accession>
<sequence>MELLTPSERFQIKYVFDERFPSPTLVQQFYSRNFKYQVLTGFNVEEVKLQDKEKAAVKVNLKYKDQQVILQSLTMIKKDGEWKVYIPPRRKQ</sequence>
<feature type="domain" description="DUF4878" evidence="1">
    <location>
        <begin position="35"/>
        <end position="84"/>
    </location>
</feature>
<reference evidence="2 3" key="1">
    <citation type="submission" date="2014-11" db="EMBL/GenBank/DDBJ databases">
        <title>Draft Genome Sequences of Paenibacillus polymyxa NRRL B-30509 and Paenibacillus terrae NRRL B-30644, Strains from a Poultry Environment that Produce Tridecaptin A and Paenicidins.</title>
        <authorList>
            <person name="van Belkum M.J."/>
            <person name="Lohans C.T."/>
            <person name="Vederas J.C."/>
        </authorList>
    </citation>
    <scope>NUCLEOTIDE SEQUENCE [LARGE SCALE GENOMIC DNA]</scope>
    <source>
        <strain evidence="2 3">NRRL B-30644</strain>
    </source>
</reference>
<gene>
    <name evidence="2" type="ORF">QD47_19455</name>
</gene>
<comment type="caution">
    <text evidence="2">The sequence shown here is derived from an EMBL/GenBank/DDBJ whole genome shotgun (WGS) entry which is preliminary data.</text>
</comment>
<dbReference type="InterPro" id="IPR024267">
    <property type="entry name" value="DUF4878"/>
</dbReference>
<dbReference type="Pfam" id="PF12870">
    <property type="entry name" value="DUF4878"/>
    <property type="match status" value="1"/>
</dbReference>
<organism evidence="2 3">
    <name type="scientific">Paenibacillus terrae</name>
    <dbReference type="NCBI Taxonomy" id="159743"/>
    <lineage>
        <taxon>Bacteria</taxon>
        <taxon>Bacillati</taxon>
        <taxon>Bacillota</taxon>
        <taxon>Bacilli</taxon>
        <taxon>Bacillales</taxon>
        <taxon>Paenibacillaceae</taxon>
        <taxon>Paenibacillus</taxon>
    </lineage>
</organism>
<keyword evidence="3" id="KW-1185">Reference proteome</keyword>
<name>A0A0D7X1R8_9BACL</name>
<evidence type="ECO:0000313" key="3">
    <source>
        <dbReference type="Proteomes" id="UP000032534"/>
    </source>
</evidence>
<proteinExistence type="predicted"/>